<gene>
    <name evidence="12" type="ORF">GCM10011571_19500</name>
</gene>
<evidence type="ECO:0000256" key="3">
    <source>
        <dbReference type="ARBA" id="ARBA00022544"/>
    </source>
</evidence>
<dbReference type="Pfam" id="PF01471">
    <property type="entry name" value="PG_binding_1"/>
    <property type="match status" value="2"/>
</dbReference>
<dbReference type="GO" id="GO:0071555">
    <property type="term" value="P:cell wall organization"/>
    <property type="evidence" value="ECO:0007669"/>
    <property type="project" value="UniProtKB-KW"/>
</dbReference>
<feature type="domain" description="Peptidoglycan binding-like" evidence="10">
    <location>
        <begin position="40"/>
        <end position="96"/>
    </location>
</feature>
<dbReference type="RefSeq" id="WP_229751911.1">
    <property type="nucleotide sequence ID" value="NZ_BMHQ01000006.1"/>
</dbReference>
<dbReference type="GO" id="GO:0016787">
    <property type="term" value="F:hydrolase activity"/>
    <property type="evidence" value="ECO:0007669"/>
    <property type="project" value="UniProtKB-KW"/>
</dbReference>
<dbReference type="GO" id="GO:0009847">
    <property type="term" value="P:spore germination"/>
    <property type="evidence" value="ECO:0007669"/>
    <property type="project" value="UniProtKB-UniRule"/>
</dbReference>
<dbReference type="Pfam" id="PF07486">
    <property type="entry name" value="Hydrolase_2"/>
    <property type="match status" value="1"/>
</dbReference>
<dbReference type="FunFam" id="6.20.240.60:FF:000001">
    <property type="entry name" value="Spore cortex-lytic enzyme"/>
    <property type="match status" value="1"/>
</dbReference>
<dbReference type="InterPro" id="IPR036365">
    <property type="entry name" value="PGBD-like_sf"/>
</dbReference>
<keyword evidence="7" id="KW-0961">Cell wall biogenesis/degradation</keyword>
<evidence type="ECO:0000256" key="2">
    <source>
        <dbReference type="ARBA" id="ARBA00018364"/>
    </source>
</evidence>
<dbReference type="InterPro" id="IPR011105">
    <property type="entry name" value="Cell_wall_hydrolase_SleB"/>
</dbReference>
<dbReference type="InterPro" id="IPR042047">
    <property type="entry name" value="SleB_dom1"/>
</dbReference>
<dbReference type="InterPro" id="IPR014224">
    <property type="entry name" value="Spore_cortex_SleB"/>
</dbReference>
<dbReference type="Gene3D" id="6.20.240.60">
    <property type="match status" value="1"/>
</dbReference>
<reference evidence="12" key="2">
    <citation type="submission" date="2020-09" db="EMBL/GenBank/DDBJ databases">
        <authorList>
            <person name="Sun Q."/>
            <person name="Zhou Y."/>
        </authorList>
    </citation>
    <scope>NUCLEOTIDE SEQUENCE</scope>
    <source>
        <strain evidence="12">CGMCC 1.15179</strain>
    </source>
</reference>
<comment type="similarity">
    <text evidence="1">Belongs to the SleB family.</text>
</comment>
<protein>
    <recommendedName>
        <fullName evidence="2 8">Spore cortex-lytic enzyme</fullName>
    </recommendedName>
</protein>
<keyword evidence="5" id="KW-0378">Hydrolase</keyword>
<organism evidence="12 13">
    <name type="scientific">Marinithermofilum abyssi</name>
    <dbReference type="NCBI Taxonomy" id="1571185"/>
    <lineage>
        <taxon>Bacteria</taxon>
        <taxon>Bacillati</taxon>
        <taxon>Bacillota</taxon>
        <taxon>Bacilli</taxon>
        <taxon>Bacillales</taxon>
        <taxon>Thermoactinomycetaceae</taxon>
        <taxon>Marinithermofilum</taxon>
    </lineage>
</organism>
<feature type="signal peptide" evidence="9">
    <location>
        <begin position="1"/>
        <end position="23"/>
    </location>
</feature>
<evidence type="ECO:0000313" key="13">
    <source>
        <dbReference type="Proteomes" id="UP000625210"/>
    </source>
</evidence>
<dbReference type="AlphaFoldDB" id="A0A8J2YAP7"/>
<dbReference type="Proteomes" id="UP000625210">
    <property type="component" value="Unassembled WGS sequence"/>
</dbReference>
<evidence type="ECO:0000256" key="6">
    <source>
        <dbReference type="ARBA" id="ARBA00022969"/>
    </source>
</evidence>
<dbReference type="InterPro" id="IPR002477">
    <property type="entry name" value="Peptidoglycan-bd-like"/>
</dbReference>
<keyword evidence="13" id="KW-1185">Reference proteome</keyword>
<sequence length="329" mass="37154">MYKRYLLLFCICALVATPMTGYAAQARSSFGKGVLKVGATGGDVYELQGRLKFLGYYTGPVDGKFRDRTYRAVRLFQYAFGIDVDGTVGPLTKRRLWEATRVWVPGLENRIYKKGDEGGYVWELQRRLRFIGFYTGKVDGKFQDRTERAVRLFQYEFGLKVDGRVGPETKLKLWKATRYWRPGAKVGPGKVRRAPMTRIKPMSKVPQSNAGLSKQDIRMMAQAVHAEARGESFIGKVAVAAVILNRMESEKFPDTPSAIIFQPMAFTAVADGQIWLEPDKESEKAVHAALNGWDPSGGALYYFNPATATSDWIWSRPQIKRIGQHIFTR</sequence>
<evidence type="ECO:0000256" key="8">
    <source>
        <dbReference type="NCBIfam" id="TIGR02869"/>
    </source>
</evidence>
<dbReference type="GO" id="GO:0030435">
    <property type="term" value="P:sporulation resulting in formation of a cellular spore"/>
    <property type="evidence" value="ECO:0007669"/>
    <property type="project" value="UniProtKB-KW"/>
</dbReference>
<keyword evidence="6" id="KW-0749">Sporulation</keyword>
<keyword evidence="3" id="KW-0309">Germination</keyword>
<feature type="chain" id="PRO_5035170891" description="Spore cortex-lytic enzyme" evidence="9">
    <location>
        <begin position="24"/>
        <end position="329"/>
    </location>
</feature>
<dbReference type="InterPro" id="IPR036366">
    <property type="entry name" value="PGBDSf"/>
</dbReference>
<evidence type="ECO:0000256" key="1">
    <source>
        <dbReference type="ARBA" id="ARBA00007010"/>
    </source>
</evidence>
<name>A0A8J2YAP7_9BACL</name>
<evidence type="ECO:0000259" key="10">
    <source>
        <dbReference type="Pfam" id="PF01471"/>
    </source>
</evidence>
<evidence type="ECO:0000256" key="9">
    <source>
        <dbReference type="SAM" id="SignalP"/>
    </source>
</evidence>
<evidence type="ECO:0000256" key="7">
    <source>
        <dbReference type="ARBA" id="ARBA00023316"/>
    </source>
</evidence>
<evidence type="ECO:0000313" key="12">
    <source>
        <dbReference type="EMBL" id="GGE17832.1"/>
    </source>
</evidence>
<feature type="domain" description="Peptidoglycan binding-like" evidence="10">
    <location>
        <begin position="121"/>
        <end position="170"/>
    </location>
</feature>
<dbReference type="EMBL" id="BMHQ01000006">
    <property type="protein sequence ID" value="GGE17832.1"/>
    <property type="molecule type" value="Genomic_DNA"/>
</dbReference>
<evidence type="ECO:0000256" key="4">
    <source>
        <dbReference type="ARBA" id="ARBA00022729"/>
    </source>
</evidence>
<dbReference type="Gene3D" id="1.10.101.10">
    <property type="entry name" value="PGBD-like superfamily/PGBD"/>
    <property type="match status" value="2"/>
</dbReference>
<dbReference type="SUPFAM" id="SSF47090">
    <property type="entry name" value="PGBD-like"/>
    <property type="match status" value="2"/>
</dbReference>
<proteinExistence type="inferred from homology"/>
<evidence type="ECO:0000259" key="11">
    <source>
        <dbReference type="Pfam" id="PF07486"/>
    </source>
</evidence>
<accession>A0A8J2YAP7</accession>
<comment type="caution">
    <text evidence="12">The sequence shown here is derived from an EMBL/GenBank/DDBJ whole genome shotgun (WGS) entry which is preliminary data.</text>
</comment>
<dbReference type="NCBIfam" id="TIGR02869">
    <property type="entry name" value="spore_SleB"/>
    <property type="match status" value="1"/>
</dbReference>
<reference evidence="12" key="1">
    <citation type="journal article" date="2014" name="Int. J. Syst. Evol. Microbiol.">
        <title>Complete genome sequence of Corynebacterium casei LMG S-19264T (=DSM 44701T), isolated from a smear-ripened cheese.</title>
        <authorList>
            <consortium name="US DOE Joint Genome Institute (JGI-PGF)"/>
            <person name="Walter F."/>
            <person name="Albersmeier A."/>
            <person name="Kalinowski J."/>
            <person name="Ruckert C."/>
        </authorList>
    </citation>
    <scope>NUCLEOTIDE SEQUENCE</scope>
    <source>
        <strain evidence="12">CGMCC 1.15179</strain>
    </source>
</reference>
<dbReference type="Gene3D" id="1.10.10.2520">
    <property type="entry name" value="Cell wall hydrolase SleB, domain 1"/>
    <property type="match status" value="1"/>
</dbReference>
<keyword evidence="4 9" id="KW-0732">Signal</keyword>
<evidence type="ECO:0000256" key="5">
    <source>
        <dbReference type="ARBA" id="ARBA00022801"/>
    </source>
</evidence>
<feature type="domain" description="Cell wall hydrolase SleB" evidence="11">
    <location>
        <begin position="230"/>
        <end position="327"/>
    </location>
</feature>